<comment type="caution">
    <text evidence="3">The sequence shown here is derived from an EMBL/GenBank/DDBJ whole genome shotgun (WGS) entry which is preliminary data.</text>
</comment>
<protein>
    <recommendedName>
        <fullName evidence="2">TrwC relaxase domain-containing protein</fullName>
    </recommendedName>
</protein>
<dbReference type="RefSeq" id="WP_120723941.1">
    <property type="nucleotide sequence ID" value="NZ_RBAK01000001.1"/>
</dbReference>
<dbReference type="Gene3D" id="3.40.50.300">
    <property type="entry name" value="P-loop containing nucleotide triphosphate hydrolases"/>
    <property type="match status" value="2"/>
</dbReference>
<name>A0A3A9ZQB4_9ACTN</name>
<dbReference type="Proteomes" id="UP000281726">
    <property type="component" value="Unassembled WGS sequence"/>
</dbReference>
<dbReference type="Gene3D" id="2.30.30.940">
    <property type="match status" value="1"/>
</dbReference>
<feature type="region of interest" description="Disordered" evidence="1">
    <location>
        <begin position="1382"/>
        <end position="1422"/>
    </location>
</feature>
<evidence type="ECO:0000313" key="4">
    <source>
        <dbReference type="Proteomes" id="UP000281726"/>
    </source>
</evidence>
<proteinExistence type="predicted"/>
<feature type="region of interest" description="Disordered" evidence="1">
    <location>
        <begin position="313"/>
        <end position="354"/>
    </location>
</feature>
<evidence type="ECO:0000256" key="1">
    <source>
        <dbReference type="SAM" id="MobiDB-lite"/>
    </source>
</evidence>
<reference evidence="3 4" key="1">
    <citation type="journal article" date="2004" name="Syst. Appl. Microbiol.">
        <title>Cryptoendolithic actinomycetes from antarctic sandstone rock samples: Micromonospora endolithica sp. nov. and two isolates related to Micromonospora coerulea Jensen 1932.</title>
        <authorList>
            <person name="Hirsch P."/>
            <person name="Mevs U."/>
            <person name="Kroppenstedt R.M."/>
            <person name="Schumann P."/>
            <person name="Stackebrandt E."/>
        </authorList>
    </citation>
    <scope>NUCLEOTIDE SEQUENCE [LARGE SCALE GENOMIC DNA]</scope>
    <source>
        <strain evidence="3 4">JCM 12677</strain>
    </source>
</reference>
<feature type="compositionally biased region" description="Basic and acidic residues" evidence="1">
    <location>
        <begin position="1395"/>
        <end position="1408"/>
    </location>
</feature>
<dbReference type="InterPro" id="IPR027417">
    <property type="entry name" value="P-loop_NTPase"/>
</dbReference>
<organism evidence="3 4">
    <name type="scientific">Micromonospora endolithica</name>
    <dbReference type="NCBI Taxonomy" id="230091"/>
    <lineage>
        <taxon>Bacteria</taxon>
        <taxon>Bacillati</taxon>
        <taxon>Actinomycetota</taxon>
        <taxon>Actinomycetes</taxon>
        <taxon>Micromonosporales</taxon>
        <taxon>Micromonosporaceae</taxon>
        <taxon>Micromonospora</taxon>
    </lineage>
</organism>
<dbReference type="Pfam" id="PF08751">
    <property type="entry name" value="TrwC"/>
    <property type="match status" value="1"/>
</dbReference>
<gene>
    <name evidence="3" type="ORF">D7223_01390</name>
</gene>
<dbReference type="OrthoDB" id="4524286at2"/>
<dbReference type="SUPFAM" id="SSF55464">
    <property type="entry name" value="Origin of replication-binding domain, RBD-like"/>
    <property type="match status" value="1"/>
</dbReference>
<evidence type="ECO:0000259" key="2">
    <source>
        <dbReference type="Pfam" id="PF08751"/>
    </source>
</evidence>
<accession>A0A3A9ZQB4</accession>
<feature type="domain" description="TrwC relaxase" evidence="2">
    <location>
        <begin position="10"/>
        <end position="358"/>
    </location>
</feature>
<sequence>MLTVTRISPGDGYRYVMEQVAAGRHDLRPLGDTGPTPYYINHTARGESPGWWAGNGAAVLDVSGWVTEQQMRYLIGQGRHPTTGFRLGQKWRIYAPMTDEYRDEAVRRALLHLPDDATVEQRDKVWHRIMNAPERRAVSAYDVTVSPVKSVSLLWAFGDDTVKHDVVAAHHAGVRSLLDHLQRHGAFTRAGAAGVRQLDTEGLAALVFDHRMSRERDPQLHSHIVVSAKVKTVDGNGEPQWLALDGRAFYRATVGARVAYERAVELELHQRRGVTFAARGDSGIREIVGFSEASLRHYGKRRGAITEEMDRRVDRAGPAARSTAAQWRRRAQDATLRTRRPAKGAESTDQAVQRWQAEDRKARLDTPGQVRRVLTSDVNDDTADTAWRVLRRARQLNPAGVDEEALRTAAVRLGISGPERDRVIDAAVRSDVRLALARAVHTLGRERAVFGHEHLELAVGRVLGITPGDSPQSDWRRVQTLAGDAIAQNLGGLRVLTPPALVQWGPTLLRSSDQHSEYTRHRDLQMTTHAVLAAEKEVITYAGRRGARPASGMAIDDAVTAFRLSAEKAVALRFLVGDDRRVTGVVGPAGTGKTYLQRAVVAVARHGGVPVLGLTVGQSAAQLLADATRQPDGTMLRTENIARWLRSHDRPPPGTSAADWRFAPGQWVIIDEASQVSSHDLARLVTQLDAVGGKLILVGDPAQISAVGPGGLFRYLDSLGTTTHLSQVHRFTQPWEGAASLRLRTGDLTVLAEYEHRGRLIGGHRTLLIGQMLDRWAADMATGHPSMMLVETGDEAADIARRARDILLRARLVRAGPAVRLRDGNHASVGDIIVTRRNDRRLGAGAAFVANRDQWRVQAVTRSGRLRVTNLRTTASAVLPAPYVARHVQLAYALTVDSVQGQTVHTARALVDDSTTLARLYVMLTRGHTLNEAYVVTDDHPREGIPPQPPTARVAVLADIMRRATPDRSATETEHQLWADVDALNTWTPIYDDLSARARIPEYLAVVARISGPTVADRLAQDLALPALIARLTTLREAGHNPAEVLRRAIRPRELDSADDIAAVLSWRIDRTMARATADPAIATTPALAASYTDRMLADLTGDVGDALRQVAAICDRRVTALADLAAEQQPVWARALGAVPQDQVGRDQWLARAEIIVTYRDRYQLTSDHPIGPEPSTGDIPRWNAWHRARVVLGAATLAGHLTTTDDNELAQLITAQQAIDATAPTYVADQLRGAHLDLTDVEHRHHDLTLLLAAINTAGQRAASHAQHLQPRWWQRGPSRARMLTAQQEAHQRAADAAGHHASLSTKLATLNDVIDQRRERVTDLETRHDEWQRWYTNALPTRYAGLAAAAEQTRRAATRRTDLANAVAATTARVRAIDDTRPQPHATPVAEHLTHQADAARRRTEPTPSHTVAEEMELE</sequence>
<dbReference type="NCBIfam" id="NF041492">
    <property type="entry name" value="MobF"/>
    <property type="match status" value="1"/>
</dbReference>
<dbReference type="EMBL" id="RBAK01000001">
    <property type="protein sequence ID" value="RKN50478.1"/>
    <property type="molecule type" value="Genomic_DNA"/>
</dbReference>
<dbReference type="Pfam" id="PF13604">
    <property type="entry name" value="AAA_30"/>
    <property type="match status" value="1"/>
</dbReference>
<dbReference type="InterPro" id="IPR014862">
    <property type="entry name" value="TrwC"/>
</dbReference>
<keyword evidence="4" id="KW-1185">Reference proteome</keyword>
<evidence type="ECO:0000313" key="3">
    <source>
        <dbReference type="EMBL" id="RKN50478.1"/>
    </source>
</evidence>
<dbReference type="SUPFAM" id="SSF52540">
    <property type="entry name" value="P-loop containing nucleoside triphosphate hydrolases"/>
    <property type="match status" value="2"/>
</dbReference>